<reference evidence="4 5" key="1">
    <citation type="submission" date="2016-03" db="EMBL/GenBank/DDBJ databases">
        <authorList>
            <person name="Ploux O."/>
        </authorList>
    </citation>
    <scope>NUCLEOTIDE SEQUENCE [LARGE SCALE GENOMIC DNA]</scope>
    <source>
        <strain evidence="4 5">UAMH 11012</strain>
    </source>
</reference>
<dbReference type="Gene3D" id="3.30.160.60">
    <property type="entry name" value="Classic Zinc Finger"/>
    <property type="match status" value="1"/>
</dbReference>
<evidence type="ECO:0000313" key="5">
    <source>
        <dbReference type="Proteomes" id="UP000184330"/>
    </source>
</evidence>
<dbReference type="AlphaFoldDB" id="A0A1L7XHM3"/>
<keyword evidence="1" id="KW-0479">Metal-binding</keyword>
<dbReference type="InterPro" id="IPR013087">
    <property type="entry name" value="Znf_C2H2_type"/>
</dbReference>
<protein>
    <recommendedName>
        <fullName evidence="3">C2H2-type domain-containing protein</fullName>
    </recommendedName>
</protein>
<dbReference type="SMART" id="SM00355">
    <property type="entry name" value="ZnF_C2H2"/>
    <property type="match status" value="2"/>
</dbReference>
<dbReference type="PROSITE" id="PS00028">
    <property type="entry name" value="ZINC_FINGER_C2H2_1"/>
    <property type="match status" value="1"/>
</dbReference>
<dbReference type="OrthoDB" id="3465479at2759"/>
<evidence type="ECO:0000259" key="3">
    <source>
        <dbReference type="PROSITE" id="PS50157"/>
    </source>
</evidence>
<evidence type="ECO:0000313" key="4">
    <source>
        <dbReference type="EMBL" id="CZR64508.1"/>
    </source>
</evidence>
<keyword evidence="1" id="KW-0863">Zinc-finger</keyword>
<sequence length="295" mass="31878">MPSANQLLIAAIVTPGCHRDVNSFVTSPSHNASPNQALAGTPDATATGDQHIPIWSPNLLPSNRGFQQQAVSTANNGWNNEWNLDVSFAPPAWDPASQGLAQSLSHVTPGFGQRFIPALSSADYPPVYSNAIANGQPDPTLQSPDFGVYNDFGVMPNGFADLTSFTQWDDLTATDPQEIMASFNQLLLPTTTSMHAAPALPTNATSMFTAPAVPRPIARRVTSRRSNVNTNAHTCGYAGCGKIFARRGDLVRHGQQHGVPQHPCLIHGCNRRGIWAFYRADKLRDHQRKKHGIAI</sequence>
<feature type="region of interest" description="Disordered" evidence="2">
    <location>
        <begin position="24"/>
        <end position="46"/>
    </location>
</feature>
<dbReference type="PROSITE" id="PS50157">
    <property type="entry name" value="ZINC_FINGER_C2H2_2"/>
    <property type="match status" value="1"/>
</dbReference>
<feature type="compositionally biased region" description="Polar residues" evidence="2">
    <location>
        <begin position="24"/>
        <end position="38"/>
    </location>
</feature>
<dbReference type="EMBL" id="FJOG01000027">
    <property type="protein sequence ID" value="CZR64508.1"/>
    <property type="molecule type" value="Genomic_DNA"/>
</dbReference>
<keyword evidence="1" id="KW-0862">Zinc</keyword>
<gene>
    <name evidence="4" type="ORF">PAC_14406</name>
</gene>
<proteinExistence type="predicted"/>
<organism evidence="4 5">
    <name type="scientific">Phialocephala subalpina</name>
    <dbReference type="NCBI Taxonomy" id="576137"/>
    <lineage>
        <taxon>Eukaryota</taxon>
        <taxon>Fungi</taxon>
        <taxon>Dikarya</taxon>
        <taxon>Ascomycota</taxon>
        <taxon>Pezizomycotina</taxon>
        <taxon>Leotiomycetes</taxon>
        <taxon>Helotiales</taxon>
        <taxon>Mollisiaceae</taxon>
        <taxon>Phialocephala</taxon>
        <taxon>Phialocephala fortinii species complex</taxon>
    </lineage>
</organism>
<evidence type="ECO:0000256" key="1">
    <source>
        <dbReference type="PROSITE-ProRule" id="PRU00042"/>
    </source>
</evidence>
<dbReference type="STRING" id="576137.A0A1L7XHM3"/>
<keyword evidence="5" id="KW-1185">Reference proteome</keyword>
<evidence type="ECO:0000256" key="2">
    <source>
        <dbReference type="SAM" id="MobiDB-lite"/>
    </source>
</evidence>
<name>A0A1L7XHM3_9HELO</name>
<accession>A0A1L7XHM3</accession>
<dbReference type="GO" id="GO:0008270">
    <property type="term" value="F:zinc ion binding"/>
    <property type="evidence" value="ECO:0007669"/>
    <property type="project" value="UniProtKB-KW"/>
</dbReference>
<dbReference type="Proteomes" id="UP000184330">
    <property type="component" value="Unassembled WGS sequence"/>
</dbReference>
<feature type="domain" description="C2H2-type" evidence="3">
    <location>
        <begin position="233"/>
        <end position="257"/>
    </location>
</feature>